<evidence type="ECO:0000313" key="1">
    <source>
        <dbReference type="EMBL" id="SHH45583.1"/>
    </source>
</evidence>
<dbReference type="EMBL" id="FQVU01000006">
    <property type="protein sequence ID" value="SHH45583.1"/>
    <property type="molecule type" value="Genomic_DNA"/>
</dbReference>
<proteinExistence type="predicted"/>
<name>A0A1M5T5F1_9ACTN</name>
<dbReference type="STRING" id="1206085.SAMN05443575_3905"/>
<protein>
    <submittedName>
        <fullName evidence="1">Uncharacterized protein</fullName>
    </submittedName>
</protein>
<evidence type="ECO:0000313" key="2">
    <source>
        <dbReference type="Proteomes" id="UP000186132"/>
    </source>
</evidence>
<accession>A0A1M5T5F1</accession>
<organism evidence="1 2">
    <name type="scientific">Jatrophihabitans endophyticus</name>
    <dbReference type="NCBI Taxonomy" id="1206085"/>
    <lineage>
        <taxon>Bacteria</taxon>
        <taxon>Bacillati</taxon>
        <taxon>Actinomycetota</taxon>
        <taxon>Actinomycetes</taxon>
        <taxon>Jatrophihabitantales</taxon>
        <taxon>Jatrophihabitantaceae</taxon>
        <taxon>Jatrophihabitans</taxon>
    </lineage>
</organism>
<keyword evidence="2" id="KW-1185">Reference proteome</keyword>
<reference evidence="1 2" key="1">
    <citation type="submission" date="2016-11" db="EMBL/GenBank/DDBJ databases">
        <authorList>
            <person name="Jaros S."/>
            <person name="Januszkiewicz K."/>
            <person name="Wedrychowicz H."/>
        </authorList>
    </citation>
    <scope>NUCLEOTIDE SEQUENCE [LARGE SCALE GENOMIC DNA]</scope>
    <source>
        <strain evidence="1 2">DSM 45627</strain>
    </source>
</reference>
<gene>
    <name evidence="1" type="ORF">SAMN05443575_3905</name>
</gene>
<dbReference type="AlphaFoldDB" id="A0A1M5T5F1"/>
<dbReference type="Proteomes" id="UP000186132">
    <property type="component" value="Unassembled WGS sequence"/>
</dbReference>
<sequence length="61" mass="6952">MPPGGVRTLRFTLRTADHWQGCRSEYWASRSLQVRVGAFTRTKDVDVNRMVMELRSAGHGC</sequence>